<dbReference type="GO" id="GO:0002949">
    <property type="term" value="P:tRNA threonylcarbamoyladenosine modification"/>
    <property type="evidence" value="ECO:0007669"/>
    <property type="project" value="UniProtKB-UniRule"/>
</dbReference>
<dbReference type="GO" id="GO:0005737">
    <property type="term" value="C:cytoplasm"/>
    <property type="evidence" value="ECO:0007669"/>
    <property type="project" value="UniProtKB-SubCell"/>
</dbReference>
<dbReference type="CDD" id="cd24133">
    <property type="entry name" value="ASKHA_NBD_TsaD_bac"/>
    <property type="match status" value="1"/>
</dbReference>
<keyword evidence="1 8" id="KW-0963">Cytoplasm</keyword>
<dbReference type="Gene3D" id="3.30.420.40">
    <property type="match status" value="2"/>
</dbReference>
<evidence type="ECO:0000313" key="10">
    <source>
        <dbReference type="EMBL" id="HFI91420.1"/>
    </source>
</evidence>
<comment type="caution">
    <text evidence="8">Lacks conserved residue(s) required for the propagation of feature annotation.</text>
</comment>
<keyword evidence="2 8" id="KW-0808">Transferase</keyword>
<evidence type="ECO:0000259" key="9">
    <source>
        <dbReference type="Pfam" id="PF00814"/>
    </source>
</evidence>
<keyword evidence="3 8" id="KW-0819">tRNA processing</keyword>
<name>A0A7V2ZK66_9BACT</name>
<evidence type="ECO:0000256" key="4">
    <source>
        <dbReference type="ARBA" id="ARBA00022723"/>
    </source>
</evidence>
<comment type="cofactor">
    <cofactor evidence="8">
        <name>Fe(2+)</name>
        <dbReference type="ChEBI" id="CHEBI:29033"/>
    </cofactor>
    <text evidence="8">Binds 1 Fe(2+) ion per subunit.</text>
</comment>
<dbReference type="NCBIfam" id="TIGR03723">
    <property type="entry name" value="T6A_TsaD_YgjD"/>
    <property type="match status" value="1"/>
</dbReference>
<feature type="binding site" evidence="8">
    <location>
        <position position="178"/>
    </location>
    <ligand>
        <name>substrate</name>
    </ligand>
</feature>
<dbReference type="GO" id="GO:0005506">
    <property type="term" value="F:iron ion binding"/>
    <property type="evidence" value="ECO:0007669"/>
    <property type="project" value="UniProtKB-UniRule"/>
</dbReference>
<evidence type="ECO:0000256" key="8">
    <source>
        <dbReference type="HAMAP-Rule" id="MF_01445"/>
    </source>
</evidence>
<evidence type="ECO:0000256" key="7">
    <source>
        <dbReference type="ARBA" id="ARBA00048117"/>
    </source>
</evidence>
<comment type="catalytic activity">
    <reaction evidence="7 8">
        <text>L-threonylcarbamoyladenylate + adenosine(37) in tRNA = N(6)-L-threonylcarbamoyladenosine(37) in tRNA + AMP + H(+)</text>
        <dbReference type="Rhea" id="RHEA:37059"/>
        <dbReference type="Rhea" id="RHEA-COMP:10162"/>
        <dbReference type="Rhea" id="RHEA-COMP:10163"/>
        <dbReference type="ChEBI" id="CHEBI:15378"/>
        <dbReference type="ChEBI" id="CHEBI:73682"/>
        <dbReference type="ChEBI" id="CHEBI:74411"/>
        <dbReference type="ChEBI" id="CHEBI:74418"/>
        <dbReference type="ChEBI" id="CHEBI:456215"/>
        <dbReference type="EC" id="2.3.1.234"/>
    </reaction>
</comment>
<dbReference type="FunFam" id="3.30.420.40:FF:000040">
    <property type="entry name" value="tRNA N6-adenosine threonylcarbamoyltransferase"/>
    <property type="match status" value="1"/>
</dbReference>
<keyword evidence="6 8" id="KW-0012">Acyltransferase</keyword>
<evidence type="ECO:0000256" key="3">
    <source>
        <dbReference type="ARBA" id="ARBA00022694"/>
    </source>
</evidence>
<feature type="binding site" evidence="8">
    <location>
        <position position="113"/>
    </location>
    <ligand>
        <name>Fe cation</name>
        <dbReference type="ChEBI" id="CHEBI:24875"/>
    </ligand>
</feature>
<dbReference type="Pfam" id="PF00814">
    <property type="entry name" value="TsaD"/>
    <property type="match status" value="1"/>
</dbReference>
<feature type="binding site" evidence="8">
    <location>
        <position position="109"/>
    </location>
    <ligand>
        <name>Fe cation</name>
        <dbReference type="ChEBI" id="CHEBI:24875"/>
    </ligand>
</feature>
<dbReference type="NCBIfam" id="TIGR00329">
    <property type="entry name" value="gcp_kae1"/>
    <property type="match status" value="1"/>
</dbReference>
<dbReference type="InterPro" id="IPR043129">
    <property type="entry name" value="ATPase_NBD"/>
</dbReference>
<proteinExistence type="inferred from homology"/>
<dbReference type="HAMAP" id="MF_01445">
    <property type="entry name" value="TsaD"/>
    <property type="match status" value="1"/>
</dbReference>
<dbReference type="EC" id="2.3.1.234" evidence="8"/>
<feature type="binding site" evidence="8">
    <location>
        <position position="273"/>
    </location>
    <ligand>
        <name>substrate</name>
    </ligand>
</feature>
<dbReference type="EMBL" id="DSUJ01000008">
    <property type="protein sequence ID" value="HFI91420.1"/>
    <property type="molecule type" value="Genomic_DNA"/>
</dbReference>
<sequence>MIVLGIETSCDETSVAIIKDDLLTANLISSQHFHKNYGGVVPELSSRAHLQIVNPLVKSALEKSSIKLKDVDLISATAGPGLIGALLVGLTYAKGLSLSLNKKFVAVNHIEGHIFSGFLMNEKPEFPFICLVVSGGHTLLLLVKSFTEIYKLGSTVDDAAGEAFDKVSKLIGLGYPGGPKIQKAAEQGNSNRINFPIAELKQPYNFSFSGLKTAVLRYVQQQGGIDKIDQQHIYDIAASFQSVVVKTLIQKLKKAIENYDVKSFSIVGGVAANSLLKQKAEELAQRYNKKLVIPSLEFCGDNAAMIAFRARTLFESGITHTLDYKPYPSLDENSFLSL</sequence>
<dbReference type="InterPro" id="IPR000905">
    <property type="entry name" value="Gcp-like_dom"/>
</dbReference>
<dbReference type="PANTHER" id="PTHR11735">
    <property type="entry name" value="TRNA N6-ADENOSINE THREONYLCARBAMOYLTRANSFERASE"/>
    <property type="match status" value="1"/>
</dbReference>
<dbReference type="PRINTS" id="PR00789">
    <property type="entry name" value="OSIALOPTASE"/>
</dbReference>
<keyword evidence="4 8" id="KW-0479">Metal-binding</keyword>
<dbReference type="AlphaFoldDB" id="A0A7V2ZK66"/>
<dbReference type="SUPFAM" id="SSF53067">
    <property type="entry name" value="Actin-like ATPase domain"/>
    <property type="match status" value="2"/>
</dbReference>
<feature type="binding site" evidence="8">
    <location>
        <position position="165"/>
    </location>
    <ligand>
        <name>substrate</name>
    </ligand>
</feature>
<dbReference type="FunFam" id="3.30.420.40:FF:000012">
    <property type="entry name" value="tRNA N6-adenosine threonylcarbamoyltransferase"/>
    <property type="match status" value="1"/>
</dbReference>
<accession>A0A7V2ZK66</accession>
<feature type="binding site" evidence="8">
    <location>
        <begin position="132"/>
        <end position="136"/>
    </location>
    <ligand>
        <name>substrate</name>
    </ligand>
</feature>
<comment type="caution">
    <text evidence="10">The sequence shown here is derived from an EMBL/GenBank/DDBJ whole genome shotgun (WGS) entry which is preliminary data.</text>
</comment>
<evidence type="ECO:0000256" key="6">
    <source>
        <dbReference type="ARBA" id="ARBA00023315"/>
    </source>
</evidence>
<dbReference type="GO" id="GO:0061711">
    <property type="term" value="F:tRNA N(6)-L-threonylcarbamoyladenine synthase activity"/>
    <property type="evidence" value="ECO:0007669"/>
    <property type="project" value="UniProtKB-EC"/>
</dbReference>
<feature type="domain" description="Gcp-like" evidence="9">
    <location>
        <begin position="24"/>
        <end position="308"/>
    </location>
</feature>
<evidence type="ECO:0000256" key="2">
    <source>
        <dbReference type="ARBA" id="ARBA00022679"/>
    </source>
</evidence>
<comment type="function">
    <text evidence="8">Required for the formation of a threonylcarbamoyl group on adenosine at position 37 (t(6)A37) in tRNAs that read codons beginning with adenine. Is involved in the transfer of the threonylcarbamoyl moiety of threonylcarbamoyl-AMP (TC-AMP) to the N6 group of A37, together with TsaE and TsaB. TsaD likely plays a direct catalytic role in this reaction.</text>
</comment>
<dbReference type="InterPro" id="IPR022450">
    <property type="entry name" value="TsaD"/>
</dbReference>
<organism evidence="10">
    <name type="scientific">Ignavibacterium album</name>
    <dbReference type="NCBI Taxonomy" id="591197"/>
    <lineage>
        <taxon>Bacteria</taxon>
        <taxon>Pseudomonadati</taxon>
        <taxon>Ignavibacteriota</taxon>
        <taxon>Ignavibacteria</taxon>
        <taxon>Ignavibacteriales</taxon>
        <taxon>Ignavibacteriaceae</taxon>
        <taxon>Ignavibacterium</taxon>
    </lineage>
</organism>
<evidence type="ECO:0000256" key="5">
    <source>
        <dbReference type="ARBA" id="ARBA00023004"/>
    </source>
</evidence>
<keyword evidence="5 8" id="KW-0408">Iron</keyword>
<evidence type="ECO:0000256" key="1">
    <source>
        <dbReference type="ARBA" id="ARBA00022490"/>
    </source>
</evidence>
<comment type="subcellular location">
    <subcellularLocation>
        <location evidence="8">Cytoplasm</location>
    </subcellularLocation>
</comment>
<comment type="similarity">
    <text evidence="8">Belongs to the KAE1 / TsaD family.</text>
</comment>
<feature type="binding site" evidence="8">
    <location>
        <position position="301"/>
    </location>
    <ligand>
        <name>Fe cation</name>
        <dbReference type="ChEBI" id="CHEBI:24875"/>
    </ligand>
</feature>
<dbReference type="PANTHER" id="PTHR11735:SF6">
    <property type="entry name" value="TRNA N6-ADENOSINE THREONYLCARBAMOYLTRANSFERASE, MITOCHONDRIAL"/>
    <property type="match status" value="1"/>
</dbReference>
<reference evidence="10" key="1">
    <citation type="journal article" date="2020" name="mSystems">
        <title>Genome- and Community-Level Interaction Insights into Carbon Utilization and Element Cycling Functions of Hydrothermarchaeota in Hydrothermal Sediment.</title>
        <authorList>
            <person name="Zhou Z."/>
            <person name="Liu Y."/>
            <person name="Xu W."/>
            <person name="Pan J."/>
            <person name="Luo Z.H."/>
            <person name="Li M."/>
        </authorList>
    </citation>
    <scope>NUCLEOTIDE SEQUENCE [LARGE SCALE GENOMIC DNA]</scope>
    <source>
        <strain evidence="10">SpSt-479</strain>
    </source>
</reference>
<dbReference type="InterPro" id="IPR017861">
    <property type="entry name" value="KAE1/TsaD"/>
</dbReference>
<gene>
    <name evidence="8 10" type="primary">tsaD</name>
    <name evidence="10" type="ORF">ENS31_07810</name>
</gene>
<protein>
    <recommendedName>
        <fullName evidence="8">tRNA N6-adenosine threonylcarbamoyltransferase</fullName>
        <ecNumber evidence="8">2.3.1.234</ecNumber>
    </recommendedName>
    <alternativeName>
        <fullName evidence="8">N6-L-threonylcarbamoyladenine synthase</fullName>
        <shortName evidence="8">t(6)A synthase</shortName>
    </alternativeName>
    <alternativeName>
        <fullName evidence="8">t(6)A37 threonylcarbamoyladenosine biosynthesis protein TsaD</fullName>
    </alternativeName>
    <alternativeName>
        <fullName evidence="8">tRNA threonylcarbamoyladenosine biosynthesis protein TsaD</fullName>
    </alternativeName>
</protein>